<sequence>MDNRPRQVYLRQSSGGTPTSPMISTPSRHVRSGSVGLSNVRKAQTKAAAQRLAAVMSNQTADEEEDDDDRIATGSGVIGFGGAGRAARPRSPLPKSRRMPVMTNQSTEEENSEDDDYGLVSGSASIGLAGGRTMQSRSPMKTIIHQRQKQEIVNQPANEDNDEDTDFGMVSSRARIGLGGGRAMRSRSPLTKPTPQRYRQDITNQPSNEDDDEDNDYGLVSGAASIGLAKGRAMQSRSPMTKITPQRNRQEIMNQSANEDNNEDDNYGLVSGKASIGLAGGRGTRSPSLMAKATFQKRTQVMMNSPADEDNDEDDLSYASSLARSRASIHNASGRGTRSPSPLAVRTNQEELSSGHSTFGLRSQFSVNSEEQPLSARSIVERPSGLRSQFSVSSEEQPLSARSIVERPSPINSVEQPFSIPSVLARQSSQLSDSVEQPLSARSMSALRPNIRVKTPTHMSIRPVSSDNLRDMSIIYVFYVDITLNYLLEYDKENKVALKAAGYSYGRKIRTESKTARDEATALDLLQEAENEIKSLRTLTQRMILTQEEMEEVVLKRCWLARYWSLCVQHGIHAEIARAKHEYWSSFAPLPVEIVLAAGQRAKEENSSESNDAEEREKLLEDLKNLSGDGNIESMLLVEKGLRELASLKVEDAVALAMAQHRRPNLLKTDEVKLPIEGQFEAFGKAWLTYFWRRAKHHGIETDIADERLQFWISHSSRCSTSHDAVDVERGLMELRKLGLESQLWQASRRGLALDAKSHNETDF</sequence>
<keyword evidence="1" id="KW-0175">Coiled coil</keyword>
<dbReference type="AlphaFoldDB" id="A0A5C7I8X5"/>
<evidence type="ECO:0008006" key="5">
    <source>
        <dbReference type="Google" id="ProtNLM"/>
    </source>
</evidence>
<dbReference type="PANTHER" id="PTHR31762:SF10">
    <property type="entry name" value="FAS-BINDING FACTOR-LIKE PROTEIN"/>
    <property type="match status" value="1"/>
</dbReference>
<comment type="caution">
    <text evidence="3">The sequence shown here is derived from an EMBL/GenBank/DDBJ whole genome shotgun (WGS) entry which is preliminary data.</text>
</comment>
<evidence type="ECO:0000313" key="4">
    <source>
        <dbReference type="Proteomes" id="UP000323000"/>
    </source>
</evidence>
<evidence type="ECO:0000256" key="1">
    <source>
        <dbReference type="SAM" id="Coils"/>
    </source>
</evidence>
<feature type="compositionally biased region" description="Polar residues" evidence="2">
    <location>
        <begin position="10"/>
        <end position="27"/>
    </location>
</feature>
<feature type="region of interest" description="Disordered" evidence="2">
    <location>
        <begin position="176"/>
        <end position="248"/>
    </location>
</feature>
<dbReference type="InterPro" id="IPR040321">
    <property type="entry name" value="SCD2-like"/>
</dbReference>
<feature type="compositionally biased region" description="Polar residues" evidence="2">
    <location>
        <begin position="235"/>
        <end position="248"/>
    </location>
</feature>
<accession>A0A5C7I8X5</accession>
<dbReference type="OrthoDB" id="2014962at2759"/>
<feature type="region of interest" description="Disordered" evidence="2">
    <location>
        <begin position="327"/>
        <end position="410"/>
    </location>
</feature>
<feature type="compositionally biased region" description="Polar residues" evidence="2">
    <location>
        <begin position="386"/>
        <end position="397"/>
    </location>
</feature>
<reference evidence="4" key="1">
    <citation type="journal article" date="2019" name="Gigascience">
        <title>De novo genome assembly of the endangered Acer yangbiense, a plant species with extremely small populations endemic to Yunnan Province, China.</title>
        <authorList>
            <person name="Yang J."/>
            <person name="Wariss H.M."/>
            <person name="Tao L."/>
            <person name="Zhang R."/>
            <person name="Yun Q."/>
            <person name="Hollingsworth P."/>
            <person name="Dao Z."/>
            <person name="Luo G."/>
            <person name="Guo H."/>
            <person name="Ma Y."/>
            <person name="Sun W."/>
        </authorList>
    </citation>
    <scope>NUCLEOTIDE SEQUENCE [LARGE SCALE GENOMIC DNA]</scope>
    <source>
        <strain evidence="4">cv. Malutang</strain>
    </source>
</reference>
<dbReference type="PANTHER" id="PTHR31762">
    <property type="entry name" value="FAS-BINDING FACTOR-LIKE PROTEIN"/>
    <property type="match status" value="1"/>
</dbReference>
<dbReference type="Proteomes" id="UP000323000">
    <property type="component" value="Chromosome 3"/>
</dbReference>
<proteinExistence type="predicted"/>
<dbReference type="GO" id="GO:0000911">
    <property type="term" value="P:cytokinesis by cell plate formation"/>
    <property type="evidence" value="ECO:0007669"/>
    <property type="project" value="InterPro"/>
</dbReference>
<feature type="region of interest" description="Disordered" evidence="2">
    <location>
        <begin position="1"/>
        <end position="35"/>
    </location>
</feature>
<feature type="region of interest" description="Disordered" evidence="2">
    <location>
        <begin position="57"/>
        <end position="119"/>
    </location>
</feature>
<organism evidence="3 4">
    <name type="scientific">Acer yangbiense</name>
    <dbReference type="NCBI Taxonomy" id="1000413"/>
    <lineage>
        <taxon>Eukaryota</taxon>
        <taxon>Viridiplantae</taxon>
        <taxon>Streptophyta</taxon>
        <taxon>Embryophyta</taxon>
        <taxon>Tracheophyta</taxon>
        <taxon>Spermatophyta</taxon>
        <taxon>Magnoliopsida</taxon>
        <taxon>eudicotyledons</taxon>
        <taxon>Gunneridae</taxon>
        <taxon>Pentapetalae</taxon>
        <taxon>rosids</taxon>
        <taxon>malvids</taxon>
        <taxon>Sapindales</taxon>
        <taxon>Sapindaceae</taxon>
        <taxon>Hippocastanoideae</taxon>
        <taxon>Acereae</taxon>
        <taxon>Acer</taxon>
    </lineage>
</organism>
<evidence type="ECO:0000313" key="3">
    <source>
        <dbReference type="EMBL" id="TXG65790.1"/>
    </source>
</evidence>
<gene>
    <name evidence="3" type="ORF">EZV62_007065</name>
</gene>
<keyword evidence="4" id="KW-1185">Reference proteome</keyword>
<feature type="coiled-coil region" evidence="1">
    <location>
        <begin position="519"/>
        <end position="546"/>
    </location>
</feature>
<dbReference type="EMBL" id="VAHF01000003">
    <property type="protein sequence ID" value="TXG65790.1"/>
    <property type="molecule type" value="Genomic_DNA"/>
</dbReference>
<feature type="compositionally biased region" description="Polar residues" evidence="2">
    <location>
        <begin position="330"/>
        <end position="372"/>
    </location>
</feature>
<evidence type="ECO:0000256" key="2">
    <source>
        <dbReference type="SAM" id="MobiDB-lite"/>
    </source>
</evidence>
<name>A0A5C7I8X5_9ROSI</name>
<protein>
    <recommendedName>
        <fullName evidence="5">Coiled-coil domain-containing protein SCD2</fullName>
    </recommendedName>
</protein>
<feature type="compositionally biased region" description="Acidic residues" evidence="2">
    <location>
        <begin position="107"/>
        <end position="117"/>
    </location>
</feature>